<evidence type="ECO:0000259" key="1">
    <source>
        <dbReference type="Pfam" id="PF17919"/>
    </source>
</evidence>
<accession>A0A127Z2X6</accession>
<proteinExistence type="predicted"/>
<evidence type="ECO:0000313" key="2">
    <source>
        <dbReference type="EMBL" id="CDR88180.1"/>
    </source>
</evidence>
<dbReference type="EMBL" id="LK056673">
    <property type="protein sequence ID" value="CDR88180.1"/>
    <property type="molecule type" value="Genomic_DNA"/>
</dbReference>
<dbReference type="Pfam" id="PF17919">
    <property type="entry name" value="RT_RNaseH_2"/>
    <property type="match status" value="1"/>
</dbReference>
<dbReference type="InterPro" id="IPR041577">
    <property type="entry name" value="RT_RNaseH_2"/>
</dbReference>
<dbReference type="InterPro" id="IPR043502">
    <property type="entry name" value="DNA/RNA_pol_sf"/>
</dbReference>
<reference evidence="2" key="1">
    <citation type="submission" date="2014-06" db="EMBL/GenBank/DDBJ databases">
        <authorList>
            <person name="Ju J."/>
            <person name="Zhang J."/>
        </authorList>
    </citation>
    <scope>NUCLEOTIDE SEQUENCE</scope>
    <source>
        <strain evidence="2">SscI8</strain>
    </source>
</reference>
<protein>
    <recommendedName>
        <fullName evidence="1">Reverse transcriptase/retrotransposon-derived protein RNase H-like domain-containing protein</fullName>
    </recommendedName>
</protein>
<name>A0A127Z2X6_9BASI</name>
<dbReference type="AlphaFoldDB" id="A0A127Z2X6"/>
<gene>
    <name evidence="2" type="ORF">SPSC_03840</name>
</gene>
<dbReference type="Gene3D" id="1.10.340.70">
    <property type="match status" value="1"/>
</dbReference>
<sequence length="379" mass="43091">MCDAAFIPGNIAVKASKLLNKKYLFKGDGCAGFFIVTNSQLATLLSLTYIEDLGFFGYTIMPFGFKVGPSLYYWFITTAFGNLFDPDCDFWMDDITAGHQDFGAYFTWLSLASPKFSHKLTQQIEDYDQSLEDIWNDMHDAAFLHIKQALVNLNVLKEPRYEQPFIVQSDWSIEGMGAMLMQEYNIYKDSSGHWQLDIDPQQNGQEEQQASCKKVAFPIAYASHHHQLAHGLSHRPSVSMDKAPELLEVGAAFVGAIIKEPENVEATAQQYLKLDMSVGPLLRRFEGDELEPLLRFILFLEQPELQATCKKMHKFSLYMIKDGELCYVQDSKVNRVLPCKEARQFAQLVHSCSHAGIATMINIIRLQEGITWPLMWQGL</sequence>
<dbReference type="OrthoDB" id="3363652at2759"/>
<feature type="domain" description="Reverse transcriptase/retrotransposon-derived protein RNase H-like" evidence="1">
    <location>
        <begin position="135"/>
        <end position="185"/>
    </location>
</feature>
<organism evidence="2">
    <name type="scientific">Sporisorium scitamineum</name>
    <dbReference type="NCBI Taxonomy" id="49012"/>
    <lineage>
        <taxon>Eukaryota</taxon>
        <taxon>Fungi</taxon>
        <taxon>Dikarya</taxon>
        <taxon>Basidiomycota</taxon>
        <taxon>Ustilaginomycotina</taxon>
        <taxon>Ustilaginomycetes</taxon>
        <taxon>Ustilaginales</taxon>
        <taxon>Ustilaginaceae</taxon>
        <taxon>Sporisorium</taxon>
    </lineage>
</organism>
<dbReference type="SUPFAM" id="SSF56672">
    <property type="entry name" value="DNA/RNA polymerases"/>
    <property type="match status" value="1"/>
</dbReference>